<feature type="compositionally biased region" description="Polar residues" evidence="2">
    <location>
        <begin position="134"/>
        <end position="144"/>
    </location>
</feature>
<feature type="compositionally biased region" description="Basic and acidic residues" evidence="2">
    <location>
        <begin position="248"/>
        <end position="262"/>
    </location>
</feature>
<feature type="compositionally biased region" description="Basic and acidic residues" evidence="2">
    <location>
        <begin position="311"/>
        <end position="327"/>
    </location>
</feature>
<feature type="compositionally biased region" description="Low complexity" evidence="2">
    <location>
        <begin position="376"/>
        <end position="387"/>
    </location>
</feature>
<dbReference type="Proteomes" id="UP000681722">
    <property type="component" value="Unassembled WGS sequence"/>
</dbReference>
<dbReference type="OrthoDB" id="6288856at2759"/>
<reference evidence="3" key="1">
    <citation type="submission" date="2021-02" db="EMBL/GenBank/DDBJ databases">
        <authorList>
            <person name="Nowell W R."/>
        </authorList>
    </citation>
    <scope>NUCLEOTIDE SEQUENCE</scope>
</reference>
<dbReference type="EMBL" id="CAJNOQ010000596">
    <property type="protein sequence ID" value="CAF0818947.1"/>
    <property type="molecule type" value="Genomic_DNA"/>
</dbReference>
<feature type="compositionally biased region" description="Polar residues" evidence="2">
    <location>
        <begin position="1114"/>
        <end position="1143"/>
    </location>
</feature>
<feature type="compositionally biased region" description="Basic and acidic residues" evidence="2">
    <location>
        <begin position="590"/>
        <end position="601"/>
    </location>
</feature>
<gene>
    <name evidence="3" type="ORF">GPM918_LOCUS4442</name>
    <name evidence="4" type="ORF">SRO942_LOCUS4443</name>
</gene>
<organism evidence="3 5">
    <name type="scientific">Didymodactylos carnosus</name>
    <dbReference type="NCBI Taxonomy" id="1234261"/>
    <lineage>
        <taxon>Eukaryota</taxon>
        <taxon>Metazoa</taxon>
        <taxon>Spiralia</taxon>
        <taxon>Gnathifera</taxon>
        <taxon>Rotifera</taxon>
        <taxon>Eurotatoria</taxon>
        <taxon>Bdelloidea</taxon>
        <taxon>Philodinida</taxon>
        <taxon>Philodinidae</taxon>
        <taxon>Didymodactylos</taxon>
    </lineage>
</organism>
<dbReference type="EMBL" id="CAJOBC010000596">
    <property type="protein sequence ID" value="CAF3605254.1"/>
    <property type="molecule type" value="Genomic_DNA"/>
</dbReference>
<feature type="coiled-coil region" evidence="1">
    <location>
        <begin position="878"/>
        <end position="905"/>
    </location>
</feature>
<evidence type="ECO:0000256" key="1">
    <source>
        <dbReference type="SAM" id="Coils"/>
    </source>
</evidence>
<evidence type="ECO:0000313" key="3">
    <source>
        <dbReference type="EMBL" id="CAF0818947.1"/>
    </source>
</evidence>
<evidence type="ECO:0000313" key="5">
    <source>
        <dbReference type="Proteomes" id="UP000663829"/>
    </source>
</evidence>
<feature type="compositionally biased region" description="Low complexity" evidence="2">
    <location>
        <begin position="151"/>
        <end position="163"/>
    </location>
</feature>
<protein>
    <submittedName>
        <fullName evidence="3">Uncharacterized protein</fullName>
    </submittedName>
</protein>
<feature type="compositionally biased region" description="Basic and acidic residues" evidence="2">
    <location>
        <begin position="568"/>
        <end position="582"/>
    </location>
</feature>
<feature type="compositionally biased region" description="Basic and acidic residues" evidence="2">
    <location>
        <begin position="1209"/>
        <end position="1222"/>
    </location>
</feature>
<comment type="caution">
    <text evidence="3">The sequence shown here is derived from an EMBL/GenBank/DDBJ whole genome shotgun (WGS) entry which is preliminary data.</text>
</comment>
<feature type="compositionally biased region" description="Polar residues" evidence="2">
    <location>
        <begin position="683"/>
        <end position="697"/>
    </location>
</feature>
<feature type="compositionally biased region" description="Low complexity" evidence="2">
    <location>
        <begin position="658"/>
        <end position="682"/>
    </location>
</feature>
<feature type="compositionally biased region" description="Polar residues" evidence="2">
    <location>
        <begin position="237"/>
        <end position="247"/>
    </location>
</feature>
<keyword evidence="5" id="KW-1185">Reference proteome</keyword>
<feature type="coiled-coil region" evidence="1">
    <location>
        <begin position="930"/>
        <end position="1045"/>
    </location>
</feature>
<feature type="region of interest" description="Disordered" evidence="2">
    <location>
        <begin position="434"/>
        <end position="556"/>
    </location>
</feature>
<dbReference type="Proteomes" id="UP000663829">
    <property type="component" value="Unassembled WGS sequence"/>
</dbReference>
<feature type="compositionally biased region" description="Polar residues" evidence="2">
    <location>
        <begin position="332"/>
        <end position="374"/>
    </location>
</feature>
<feature type="compositionally biased region" description="Basic residues" evidence="2">
    <location>
        <begin position="456"/>
        <end position="466"/>
    </location>
</feature>
<feature type="compositionally biased region" description="Low complexity" evidence="2">
    <location>
        <begin position="503"/>
        <end position="515"/>
    </location>
</feature>
<feature type="compositionally biased region" description="Polar residues" evidence="2">
    <location>
        <begin position="287"/>
        <end position="309"/>
    </location>
</feature>
<feature type="compositionally biased region" description="Basic and acidic residues" evidence="2">
    <location>
        <begin position="630"/>
        <end position="648"/>
    </location>
</feature>
<keyword evidence="1" id="KW-0175">Coiled coil</keyword>
<feature type="region of interest" description="Disordered" evidence="2">
    <location>
        <begin position="1096"/>
        <end position="1222"/>
    </location>
</feature>
<feature type="region of interest" description="Disordered" evidence="2">
    <location>
        <begin position="131"/>
        <end position="181"/>
    </location>
</feature>
<feature type="region of interest" description="Disordered" evidence="2">
    <location>
        <begin position="225"/>
        <end position="396"/>
    </location>
</feature>
<evidence type="ECO:0000313" key="4">
    <source>
        <dbReference type="EMBL" id="CAF3605254.1"/>
    </source>
</evidence>
<feature type="region of interest" description="Disordered" evidence="2">
    <location>
        <begin position="623"/>
        <end position="699"/>
    </location>
</feature>
<feature type="region of interest" description="Disordered" evidence="2">
    <location>
        <begin position="568"/>
        <end position="608"/>
    </location>
</feature>
<name>A0A813U616_9BILA</name>
<feature type="coiled-coil region" evidence="1">
    <location>
        <begin position="1223"/>
        <end position="1280"/>
    </location>
</feature>
<evidence type="ECO:0000256" key="2">
    <source>
        <dbReference type="SAM" id="MobiDB-lite"/>
    </source>
</evidence>
<feature type="coiled-coil region" evidence="1">
    <location>
        <begin position="705"/>
        <end position="739"/>
    </location>
</feature>
<proteinExistence type="predicted"/>
<accession>A0A813U616</accession>
<feature type="compositionally biased region" description="Basic and acidic residues" evidence="2">
    <location>
        <begin position="537"/>
        <end position="547"/>
    </location>
</feature>
<sequence length="1292" mass="149319">MSDNTHSTTHPFFIRSGFSPFVILPTDFTFSQTFTGQDEKADKNQTYVNDNKNNNLKDKHDQTEIFDDSGNNDNNTDTITNDANIDIGISNDDEIESLIENNDLRINQPKYEQLLKDLDFSKSRMVDVTDMLNGETQPNTSYYTPNEEETQQSSTSDSTSSSTPPAPQAAHDNEQKSNFSSPNLIDDIIEDVQDHDDDENHVHDDNFQNDLDRLAAIIQEASQNELENHEQPHQDYNVYSSKEFTTTDYDKEPEKHEKKQILDEDDDTSKQATSNYDLIDNEHLHTQQDVPSKSSKIPRSTRLSNQSEYISLRKEPIPRYTNREKHTLRTPPHSSLMSDGTTKSLNNDIQPNNQQSFSINNTIFSPHNQQNPPHVSSLTLTPSTSSSKINPSNNLNENVKNVIDNQEHTINWDNLINGSVDESIKPVVLVFPDTFPQPTRRQSGETKPQSNNSSSPKKHQQYKKKPNTNYQHFFSSDEEQPYYIPRRPVKKSNSTEKVPPRLSPSSSTSSSDTESIATENLDQQQQQQQQQKTNRPVRTETNVKRQDSQATLIDENLDELSSQIKTNKLNDEQGNVHHETKNSLKQTSIKNEKTNDEKDKQSIFGPSDRVYTTASDILLRRLSNQNVEKQQNHNETSNRHYSSSDRHTTIPNRLSNNINKDTPTSTITTKTSNSSKLTNDNNHYSSSSKSNDQQPTSRKMEDTWLIMLEKLEREHKERLERQQAEYEEYMRSLEENMKKRFDNYVINSTVNSSNFDDNRSSNSSTLRQMRHLSPYKLNTNNSSFSSYHNRLNMAIDRALKHRHFKQPSSTGENLSNDLLSHYYPADSTLNVIASTSSFSNPADTHNRTGLSRSQSKEDLINVKAEIHAKHSKHVADLKTYYEHEIDELRHELEKYRLQLTKMGLKPSNINGLINTPVTTSKTTQQAYETIDRINKENIHLRHEINECKETMKQIEDQHESRLTLLGRQIQELHQNISEKDRTLENYHRTISQLEQQLTQVENIKERQDEKNRSNDRSLFLYQEENEKLKTDLNLTKERLMRMEEKYCEQEDENEKMTRQIFLMDGDLKRLEQDNIRLKNRANLSDIFTSMTDDGKLNQATRGIPSSRDYGRFTTIKNSSSASTTPRLNDNVTSGRYSANNFLHPNNGDDLFRSRNHTTSPRPITKNNDYSNNNPSPPVNDKPSHHDHIPKNHSPPSKAYSSTNSSRRQKSIEKNDVENQVKHGEYMENQFDQLMRKKRELESRLNRVPTRGLTTNDRQLLDYLEKELSTVEQQISSVKLELRKMHILKTATH</sequence>